<dbReference type="PROSITE" id="PS51310">
    <property type="entry name" value="VPS28_C"/>
    <property type="match status" value="1"/>
</dbReference>
<proteinExistence type="inferred from homology"/>
<comment type="caution">
    <text evidence="9">The sequence shown here is derived from an EMBL/GenBank/DDBJ whole genome shotgun (WGS) entry which is preliminary data.</text>
</comment>
<dbReference type="GO" id="GO:0000813">
    <property type="term" value="C:ESCRT I complex"/>
    <property type="evidence" value="ECO:0007669"/>
    <property type="project" value="InterPro"/>
</dbReference>
<feature type="domain" description="VPS28 N-terminal" evidence="8">
    <location>
        <begin position="8"/>
        <end position="114"/>
    </location>
</feature>
<gene>
    <name evidence="9" type="primary">VPS28_3</name>
    <name evidence="9" type="ORF">CU097_012894</name>
</gene>
<protein>
    <submittedName>
        <fullName evidence="9">Vacuolar protein-sorting-associated protein 28</fullName>
    </submittedName>
</protein>
<organism evidence="9 10">
    <name type="scientific">Rhizopus azygosporus</name>
    <name type="common">Rhizopus microsporus var. azygosporus</name>
    <dbReference type="NCBI Taxonomy" id="86630"/>
    <lineage>
        <taxon>Eukaryota</taxon>
        <taxon>Fungi</taxon>
        <taxon>Fungi incertae sedis</taxon>
        <taxon>Mucoromycota</taxon>
        <taxon>Mucoromycotina</taxon>
        <taxon>Mucoromycetes</taxon>
        <taxon>Mucorales</taxon>
        <taxon>Mucorineae</taxon>
        <taxon>Rhizopodaceae</taxon>
        <taxon>Rhizopus</taxon>
    </lineage>
</organism>
<dbReference type="PANTHER" id="PTHR12937">
    <property type="entry name" value="VACUOLAR PROTEIN SORTING 28, ISOFORM 2 VPS28"/>
    <property type="match status" value="1"/>
</dbReference>
<feature type="domain" description="VPS28 C-terminal" evidence="7">
    <location>
        <begin position="125"/>
        <end position="221"/>
    </location>
</feature>
<dbReference type="GO" id="GO:0043328">
    <property type="term" value="P:protein transport to vacuole involved in ubiquitin-dependent protein catabolic process via the multivesicular body sorting pathway"/>
    <property type="evidence" value="ECO:0007669"/>
    <property type="project" value="TreeGrafter"/>
</dbReference>
<dbReference type="InterPro" id="IPR037202">
    <property type="entry name" value="ESCRT_assembly_dom"/>
</dbReference>
<feature type="region of interest" description="Disordered" evidence="6">
    <location>
        <begin position="243"/>
        <end position="263"/>
    </location>
</feature>
<dbReference type="InterPro" id="IPR038358">
    <property type="entry name" value="VPS28_N_sf"/>
</dbReference>
<dbReference type="GO" id="GO:0044877">
    <property type="term" value="F:protein-containing complex binding"/>
    <property type="evidence" value="ECO:0007669"/>
    <property type="project" value="TreeGrafter"/>
</dbReference>
<evidence type="ECO:0000313" key="10">
    <source>
        <dbReference type="Proteomes" id="UP000252139"/>
    </source>
</evidence>
<evidence type="ECO:0000256" key="5">
    <source>
        <dbReference type="PROSITE-ProRule" id="PRU00642"/>
    </source>
</evidence>
<dbReference type="SUPFAM" id="SSF140427">
    <property type="entry name" value="VPS28 C-terminal domain-like"/>
    <property type="match status" value="1"/>
</dbReference>
<dbReference type="Gene3D" id="1.20.1440.200">
    <property type="match status" value="1"/>
</dbReference>
<dbReference type="Pfam" id="PF03997">
    <property type="entry name" value="VPS28"/>
    <property type="match status" value="1"/>
</dbReference>
<dbReference type="InterPro" id="IPR007143">
    <property type="entry name" value="Vps28"/>
</dbReference>
<evidence type="ECO:0000256" key="6">
    <source>
        <dbReference type="SAM" id="MobiDB-lite"/>
    </source>
</evidence>
<evidence type="ECO:0000256" key="1">
    <source>
        <dbReference type="ARBA" id="ARBA00004633"/>
    </source>
</evidence>
<comment type="similarity">
    <text evidence="5">Belongs to the VPS28 family.</text>
</comment>
<dbReference type="SUPFAM" id="SSF140111">
    <property type="entry name" value="Endosomal sorting complex assembly domain"/>
    <property type="match status" value="1"/>
</dbReference>
<evidence type="ECO:0000256" key="3">
    <source>
        <dbReference type="ARBA" id="ARBA00022753"/>
    </source>
</evidence>
<accession>A0A367K2T7</accession>
<dbReference type="InterPro" id="IPR037206">
    <property type="entry name" value="VPS28_C_sf"/>
</dbReference>
<reference evidence="9 10" key="1">
    <citation type="journal article" date="2018" name="G3 (Bethesda)">
        <title>Phylogenetic and Phylogenomic Definition of Rhizopus Species.</title>
        <authorList>
            <person name="Gryganskyi A.P."/>
            <person name="Golan J."/>
            <person name="Dolatabadi S."/>
            <person name="Mondo S."/>
            <person name="Robb S."/>
            <person name="Idnurm A."/>
            <person name="Muszewska A."/>
            <person name="Steczkiewicz K."/>
            <person name="Masonjones S."/>
            <person name="Liao H.L."/>
            <person name="Gajdeczka M.T."/>
            <person name="Anike F."/>
            <person name="Vuek A."/>
            <person name="Anishchenko I.M."/>
            <person name="Voigt K."/>
            <person name="de Hoog G.S."/>
            <person name="Smith M.E."/>
            <person name="Heitman J."/>
            <person name="Vilgalys R."/>
            <person name="Stajich J.E."/>
        </authorList>
    </citation>
    <scope>NUCLEOTIDE SEQUENCE [LARGE SCALE GENOMIC DNA]</scope>
    <source>
        <strain evidence="9 10">CBS 357.93</strain>
    </source>
</reference>
<keyword evidence="2 5" id="KW-0813">Transport</keyword>
<comment type="subcellular location">
    <subcellularLocation>
        <location evidence="1">Late endosome membrane</location>
        <topology evidence="1">Peripheral membrane protein</topology>
    </subcellularLocation>
</comment>
<dbReference type="Proteomes" id="UP000252139">
    <property type="component" value="Unassembled WGS sequence"/>
</dbReference>
<dbReference type="InterPro" id="IPR017899">
    <property type="entry name" value="VPS28_C"/>
</dbReference>
<sequence length="263" mass="29831">MEVSSNPSYFQGINVDEEVRLFTNNKERDKYDNMADLYSIIVLMEHLEKAFVRDSITPEEYTPQCTNLIAKYKTTLNFLSDSVTDLESFMNDYKLSCPAALNRFKIGVPATYEHAIGDNKNDMGKSAKYIAESVQHFITLMDTLRLNRYAVDELHPILADLIQSLNKVPTLPADFEGKQRIRQWLITLHSMKASDEITEEQARQMLFEMEQSHTEFYRLLSGEHKDTIPQFTPTIDPTTIPAFAPADKGSMSGSGAEDVKGLG</sequence>
<dbReference type="InterPro" id="IPR017898">
    <property type="entry name" value="VPS28_N"/>
</dbReference>
<keyword evidence="3" id="KW-0967">Endosome</keyword>
<evidence type="ECO:0000256" key="4">
    <source>
        <dbReference type="ARBA" id="ARBA00022927"/>
    </source>
</evidence>
<evidence type="ECO:0000256" key="2">
    <source>
        <dbReference type="ARBA" id="ARBA00022448"/>
    </source>
</evidence>
<dbReference type="PROSITE" id="PS51313">
    <property type="entry name" value="VPS28_N"/>
    <property type="match status" value="1"/>
</dbReference>
<evidence type="ECO:0000313" key="9">
    <source>
        <dbReference type="EMBL" id="RCH96476.1"/>
    </source>
</evidence>
<dbReference type="PANTHER" id="PTHR12937:SF0">
    <property type="entry name" value="VACUOLAR PROTEIN SORTING-ASSOCIATED PROTEIN 28 HOMOLOG"/>
    <property type="match status" value="1"/>
</dbReference>
<keyword evidence="4 5" id="KW-0653">Protein transport</keyword>
<evidence type="ECO:0000259" key="7">
    <source>
        <dbReference type="PROSITE" id="PS51310"/>
    </source>
</evidence>
<evidence type="ECO:0000259" key="8">
    <source>
        <dbReference type="PROSITE" id="PS51313"/>
    </source>
</evidence>
<dbReference type="GO" id="GO:0031902">
    <property type="term" value="C:late endosome membrane"/>
    <property type="evidence" value="ECO:0007669"/>
    <property type="project" value="UniProtKB-SubCell"/>
</dbReference>
<dbReference type="STRING" id="86630.A0A367K2T7"/>
<keyword evidence="10" id="KW-1185">Reference proteome</keyword>
<dbReference type="Gene3D" id="1.20.120.1130">
    <property type="match status" value="1"/>
</dbReference>
<name>A0A367K2T7_RHIAZ</name>
<dbReference type="OrthoDB" id="2671at2759"/>
<dbReference type="AlphaFoldDB" id="A0A367K2T7"/>
<dbReference type="FunFam" id="1.20.120.1130:FF:000001">
    <property type="entry name" value="Vacuolar protein sorting-associated protein 28 homolog"/>
    <property type="match status" value="1"/>
</dbReference>
<dbReference type="EMBL" id="PJQL01000365">
    <property type="protein sequence ID" value="RCH96476.1"/>
    <property type="molecule type" value="Genomic_DNA"/>
</dbReference>